<keyword evidence="1" id="KW-0507">mRNA processing</keyword>
<evidence type="ECO:0000256" key="2">
    <source>
        <dbReference type="PROSITE-ProRule" id="PRU00047"/>
    </source>
</evidence>
<keyword evidence="2" id="KW-0863">Zinc-finger</keyword>
<dbReference type="SUPFAM" id="SSF57756">
    <property type="entry name" value="Retrovirus zinc finger-like domains"/>
    <property type="match status" value="1"/>
</dbReference>
<dbReference type="AlphaFoldDB" id="A0A0C3N6H8"/>
<evidence type="ECO:0000256" key="1">
    <source>
        <dbReference type="ARBA" id="ARBA00022664"/>
    </source>
</evidence>
<feature type="region of interest" description="Disordered" evidence="3">
    <location>
        <begin position="96"/>
        <end position="118"/>
    </location>
</feature>
<keyword evidence="2" id="KW-0479">Metal-binding</keyword>
<dbReference type="InterPro" id="IPR005162">
    <property type="entry name" value="Retrotrans_gag_dom"/>
</dbReference>
<evidence type="ECO:0000313" key="6">
    <source>
        <dbReference type="Proteomes" id="UP000054217"/>
    </source>
</evidence>
<reference evidence="5 6" key="1">
    <citation type="submission" date="2014-04" db="EMBL/GenBank/DDBJ databases">
        <authorList>
            <consortium name="DOE Joint Genome Institute"/>
            <person name="Kuo A."/>
            <person name="Kohler A."/>
            <person name="Costa M.D."/>
            <person name="Nagy L.G."/>
            <person name="Floudas D."/>
            <person name="Copeland A."/>
            <person name="Barry K.W."/>
            <person name="Cichocki N."/>
            <person name="Veneault-Fourrey C."/>
            <person name="LaButti K."/>
            <person name="Lindquist E.A."/>
            <person name="Lipzen A."/>
            <person name="Lundell T."/>
            <person name="Morin E."/>
            <person name="Murat C."/>
            <person name="Sun H."/>
            <person name="Tunlid A."/>
            <person name="Henrissat B."/>
            <person name="Grigoriev I.V."/>
            <person name="Hibbett D.S."/>
            <person name="Martin F."/>
            <person name="Nordberg H.P."/>
            <person name="Cantor M.N."/>
            <person name="Hua S.X."/>
        </authorList>
    </citation>
    <scope>NUCLEOTIDE SEQUENCE [LARGE SCALE GENOMIC DNA]</scope>
    <source>
        <strain evidence="5 6">Marx 270</strain>
    </source>
</reference>
<protein>
    <recommendedName>
        <fullName evidence="4">CCHC-type domain-containing protein</fullName>
    </recommendedName>
</protein>
<keyword evidence="6" id="KW-1185">Reference proteome</keyword>
<dbReference type="PROSITE" id="PS50158">
    <property type="entry name" value="ZF_CCHC"/>
    <property type="match status" value="1"/>
</dbReference>
<dbReference type="GO" id="GO:0006397">
    <property type="term" value="P:mRNA processing"/>
    <property type="evidence" value="ECO:0007669"/>
    <property type="project" value="UniProtKB-KW"/>
</dbReference>
<dbReference type="Proteomes" id="UP000054217">
    <property type="component" value="Unassembled WGS sequence"/>
</dbReference>
<evidence type="ECO:0000313" key="5">
    <source>
        <dbReference type="EMBL" id="KIN96669.1"/>
    </source>
</evidence>
<dbReference type="SMART" id="SM00343">
    <property type="entry name" value="ZnF_C2HC"/>
    <property type="match status" value="1"/>
</dbReference>
<accession>A0A0C3N6H8</accession>
<dbReference type="OrthoDB" id="2691415at2759"/>
<sequence>MDDHQEFLHELTTNFGPHDAAADAIQHLENLTMKDSSCIAKYLVEFNHWASQVKDYGKGALCHCFYSGLPDCIKDEVPCVSKPTTLHALHKLAQTLKPSTSSSTPNTNSKKAEAPKSDINHLLGKDGKLTAAGWLHCLTGGLCLFCGEPGHSAKDCPKLTSCTAKACVTKATTPTALPAERSEPKN</sequence>
<dbReference type="Pfam" id="PF03732">
    <property type="entry name" value="Retrotrans_gag"/>
    <property type="match status" value="1"/>
</dbReference>
<feature type="compositionally biased region" description="Low complexity" evidence="3">
    <location>
        <begin position="97"/>
        <end position="109"/>
    </location>
</feature>
<dbReference type="GO" id="GO:0003676">
    <property type="term" value="F:nucleic acid binding"/>
    <property type="evidence" value="ECO:0007669"/>
    <property type="project" value="InterPro"/>
</dbReference>
<dbReference type="InterPro" id="IPR001878">
    <property type="entry name" value="Znf_CCHC"/>
</dbReference>
<organism evidence="5 6">
    <name type="scientific">Pisolithus tinctorius Marx 270</name>
    <dbReference type="NCBI Taxonomy" id="870435"/>
    <lineage>
        <taxon>Eukaryota</taxon>
        <taxon>Fungi</taxon>
        <taxon>Dikarya</taxon>
        <taxon>Basidiomycota</taxon>
        <taxon>Agaricomycotina</taxon>
        <taxon>Agaricomycetes</taxon>
        <taxon>Agaricomycetidae</taxon>
        <taxon>Boletales</taxon>
        <taxon>Sclerodermatineae</taxon>
        <taxon>Pisolithaceae</taxon>
        <taxon>Pisolithus</taxon>
    </lineage>
</organism>
<dbReference type="InterPro" id="IPR036875">
    <property type="entry name" value="Znf_CCHC_sf"/>
</dbReference>
<keyword evidence="2" id="KW-0862">Zinc</keyword>
<name>A0A0C3N6H8_PISTI</name>
<dbReference type="Gene3D" id="4.10.60.10">
    <property type="entry name" value="Zinc finger, CCHC-type"/>
    <property type="match status" value="1"/>
</dbReference>
<proteinExistence type="predicted"/>
<dbReference type="HOGENOM" id="CLU_033743_4_0_1"/>
<evidence type="ECO:0000256" key="3">
    <source>
        <dbReference type="SAM" id="MobiDB-lite"/>
    </source>
</evidence>
<dbReference type="EMBL" id="KN832042">
    <property type="protein sequence ID" value="KIN96669.1"/>
    <property type="molecule type" value="Genomic_DNA"/>
</dbReference>
<gene>
    <name evidence="5" type="ORF">M404DRAFT_33007</name>
</gene>
<dbReference type="InParanoid" id="A0A0C3N6H8"/>
<evidence type="ECO:0000259" key="4">
    <source>
        <dbReference type="PROSITE" id="PS50158"/>
    </source>
</evidence>
<dbReference type="GO" id="GO:0008270">
    <property type="term" value="F:zinc ion binding"/>
    <property type="evidence" value="ECO:0007669"/>
    <property type="project" value="UniProtKB-KW"/>
</dbReference>
<dbReference type="Pfam" id="PF00098">
    <property type="entry name" value="zf-CCHC"/>
    <property type="match status" value="1"/>
</dbReference>
<reference evidence="6" key="2">
    <citation type="submission" date="2015-01" db="EMBL/GenBank/DDBJ databases">
        <title>Evolutionary Origins and Diversification of the Mycorrhizal Mutualists.</title>
        <authorList>
            <consortium name="DOE Joint Genome Institute"/>
            <consortium name="Mycorrhizal Genomics Consortium"/>
            <person name="Kohler A."/>
            <person name="Kuo A."/>
            <person name="Nagy L.G."/>
            <person name="Floudas D."/>
            <person name="Copeland A."/>
            <person name="Barry K.W."/>
            <person name="Cichocki N."/>
            <person name="Veneault-Fourrey C."/>
            <person name="LaButti K."/>
            <person name="Lindquist E.A."/>
            <person name="Lipzen A."/>
            <person name="Lundell T."/>
            <person name="Morin E."/>
            <person name="Murat C."/>
            <person name="Riley R."/>
            <person name="Ohm R."/>
            <person name="Sun H."/>
            <person name="Tunlid A."/>
            <person name="Henrissat B."/>
            <person name="Grigoriev I.V."/>
            <person name="Hibbett D.S."/>
            <person name="Martin F."/>
        </authorList>
    </citation>
    <scope>NUCLEOTIDE SEQUENCE [LARGE SCALE GENOMIC DNA]</scope>
    <source>
        <strain evidence="6">Marx 270</strain>
    </source>
</reference>
<feature type="domain" description="CCHC-type" evidence="4">
    <location>
        <begin position="143"/>
        <end position="158"/>
    </location>
</feature>